<dbReference type="Gene3D" id="2.120.10.30">
    <property type="entry name" value="TolB, C-terminal domain"/>
    <property type="match status" value="1"/>
</dbReference>
<evidence type="ECO:0000313" key="2">
    <source>
        <dbReference type="EMBL" id="KYG70456.1"/>
    </source>
</evidence>
<dbReference type="EMBL" id="LUKF01000001">
    <property type="protein sequence ID" value="KYG70456.1"/>
    <property type="molecule type" value="Genomic_DNA"/>
</dbReference>
<gene>
    <name evidence="2" type="ORF">AZI85_00450</name>
</gene>
<dbReference type="RefSeq" id="WP_063242240.1">
    <property type="nucleotide sequence ID" value="NZ_LUKF01000001.1"/>
</dbReference>
<dbReference type="AlphaFoldDB" id="A0A150WVM3"/>
<reference evidence="2 3" key="1">
    <citation type="submission" date="2016-03" db="EMBL/GenBank/DDBJ databases">
        <authorList>
            <person name="Ploux O."/>
        </authorList>
    </citation>
    <scope>NUCLEOTIDE SEQUENCE [LARGE SCALE GENOMIC DNA]</scope>
    <source>
        <strain evidence="2 3">BER2</strain>
    </source>
</reference>
<proteinExistence type="inferred from homology"/>
<dbReference type="PANTHER" id="PTHR36842:SF1">
    <property type="entry name" value="PROTEIN TOLB"/>
    <property type="match status" value="1"/>
</dbReference>
<dbReference type="InterPro" id="IPR011042">
    <property type="entry name" value="6-blade_b-propeller_TolB-like"/>
</dbReference>
<dbReference type="SUPFAM" id="SSF69304">
    <property type="entry name" value="Tricorn protease N-terminal domain"/>
    <property type="match status" value="1"/>
</dbReference>
<organism evidence="2 3">
    <name type="scientific">Bdellovibrio bacteriovorus</name>
    <dbReference type="NCBI Taxonomy" id="959"/>
    <lineage>
        <taxon>Bacteria</taxon>
        <taxon>Pseudomonadati</taxon>
        <taxon>Bdellovibrionota</taxon>
        <taxon>Bdellovibrionia</taxon>
        <taxon>Bdellovibrionales</taxon>
        <taxon>Pseudobdellovibrionaceae</taxon>
        <taxon>Bdellovibrio</taxon>
    </lineage>
</organism>
<evidence type="ECO:0008006" key="4">
    <source>
        <dbReference type="Google" id="ProtNLM"/>
    </source>
</evidence>
<dbReference type="OrthoDB" id="5288944at2"/>
<protein>
    <recommendedName>
        <fullName evidence="4">TolB protein</fullName>
    </recommendedName>
</protein>
<sequence>MKWIQWKVAGVFFLLSACTHLSVTKDVLTSDFLLTKNTKQITFLGDNDHPRFSEDGKRLIYSSRSRASHKGWQVYEMDLENNKERRVTFSDGDAFDAIYISKSEILYASTTDEIKESPLLNKNFDKEFPPSDLYMSDLYGTNILRVTQQPGFDAQPFFVSHATRPSIFFTSRRGELSGIYRLDLKKVPVSLISAEKEKEKRFPAITPDRSQVAWAEKNLKTGEESLVLYNLKTKIPFMLKSNEGNYRDLFFSPRNPQRLFYSILRKGEKRYQIEVYDIDKQCTQVVFKGNDSLSSPAISNEETERVAFSRLFQDKKQIYIVNLPVDLGPCLEPAAQATLKK</sequence>
<dbReference type="PROSITE" id="PS51257">
    <property type="entry name" value="PROKAR_LIPOPROTEIN"/>
    <property type="match status" value="1"/>
</dbReference>
<comment type="similarity">
    <text evidence="1">Belongs to the TolB family.</text>
</comment>
<dbReference type="PANTHER" id="PTHR36842">
    <property type="entry name" value="PROTEIN TOLB HOMOLOG"/>
    <property type="match status" value="1"/>
</dbReference>
<comment type="caution">
    <text evidence="2">The sequence shown here is derived from an EMBL/GenBank/DDBJ whole genome shotgun (WGS) entry which is preliminary data.</text>
</comment>
<accession>A0A150WVM3</accession>
<evidence type="ECO:0000256" key="1">
    <source>
        <dbReference type="ARBA" id="ARBA00009820"/>
    </source>
</evidence>
<evidence type="ECO:0000313" key="3">
    <source>
        <dbReference type="Proteomes" id="UP000075391"/>
    </source>
</evidence>
<name>A0A150WVM3_BDEBC</name>
<dbReference type="InterPro" id="IPR011659">
    <property type="entry name" value="WD40"/>
</dbReference>
<dbReference type="Pfam" id="PF07676">
    <property type="entry name" value="PD40"/>
    <property type="match status" value="1"/>
</dbReference>
<dbReference type="Proteomes" id="UP000075391">
    <property type="component" value="Unassembled WGS sequence"/>
</dbReference>